<keyword evidence="1" id="KW-0863">Zinc-finger</keyword>
<accession>A0A077ZUK7</accession>
<evidence type="ECO:0000256" key="1">
    <source>
        <dbReference type="PROSITE-ProRule" id="PRU00723"/>
    </source>
</evidence>
<organism evidence="3 4">
    <name type="scientific">Stylonychia lemnae</name>
    <name type="common">Ciliate</name>
    <dbReference type="NCBI Taxonomy" id="5949"/>
    <lineage>
        <taxon>Eukaryota</taxon>
        <taxon>Sar</taxon>
        <taxon>Alveolata</taxon>
        <taxon>Ciliophora</taxon>
        <taxon>Intramacronucleata</taxon>
        <taxon>Spirotrichea</taxon>
        <taxon>Stichotrichia</taxon>
        <taxon>Sporadotrichida</taxon>
        <taxon>Oxytrichidae</taxon>
        <taxon>Stylonychinae</taxon>
        <taxon>Stylonychia</taxon>
    </lineage>
</organism>
<dbReference type="Proteomes" id="UP000039865">
    <property type="component" value="Unassembled WGS sequence"/>
</dbReference>
<gene>
    <name evidence="3" type="primary">Contig9177.g9818</name>
    <name evidence="3" type="ORF">STYLEM_2550</name>
</gene>
<keyword evidence="1" id="KW-0862">Zinc</keyword>
<dbReference type="InParanoid" id="A0A077ZUK7"/>
<sequence length="1043" mass="123709">MKLKYQNRQPCKYFFDSQLSKCKFGDQCFYSHAVNPVNYVPKSNIDCLKTSESSKKRQVITKTIPNGYSRRNLPVCVDIDPFKLSNQCKNYSHCDKYVHNYNDILENTITPFNSLKIKMTNRDGIKLFNDLNWNITSEILSYFNYNEIMHKLRYINHETLYLTSERMEVVQVDKSISIKFFLNNFIPLMTHPFVKNAENINLIFFVDKDKYLYHFINSIVFKDYFISCKQFKIIFKQYTTDTMHLHKQVEDKVKKNIKVLNMILPCIIEYKRLRNIEGFEIESHSSLQFDLVKNTYFALRYFRNLKQLILPDITLFYPSFNKQAKYESLFDTKEDQVLQGQKCQIIIKSNPVLNYQQVQNLRTRFKFVYIKKISKFHDASRVYDIQFDDGMRGKKSANEQNSILLFTSPKCKLVNLTIVNFKNCQLIDDTIELLSTCENLKSVETLNLSKNQLTNKSIFHIMISKTLKSLQNLDIRKNKISSLNYFLFNKVYRLKSLKVYDEIEMSEDTMTQFFQSQFIRDIERLYIRYVGRRVLQIDSMQQNQQTSNLKYLYLQGVVFMGPTIPNLFQQFVNLEELRLQKCKIQGIRNAIAFRSLPKLQKLVIIDIVGVEEIERLINNCLYLKKLTIEILLDKQIQSDEKQIDFSRITNSSIESFKIRDWNYNEKEYQYSRINEANFFTNLVTLEIPCREYKEIKKILNVKNKIKKLILFNLNYLSFEVMKLMNNLAQNYKKLKKLDYLGIKAVGYKTHFPTQVRDDEGQVVSSYPNYFINGFRNHRYARQHPEQNATELQIAPLFNLKKLGLPYNDQIIRSLYSQINLYRDKKIQELIFYSNSDQIFMIYGDMYHPLKMFPFKNRVKLIKRHNEYQTHVKVNIEDVENFRGRGGRGRDRGGRGRDILGRRGMFEEERERGGRIIEEERERIMALITGREAETQDETEIQEIIQEEQLVPLVEENEWVQPTDQPEQIQANMIPTRPISEIDSYLATVTDETEQQEIMAFMAIEMSISSTWGNQSISNSVSDDKTEIQPLEMIQIQPYQNNHQ</sequence>
<dbReference type="Gene3D" id="3.80.10.10">
    <property type="entry name" value="Ribonuclease Inhibitor"/>
    <property type="match status" value="2"/>
</dbReference>
<evidence type="ECO:0000313" key="4">
    <source>
        <dbReference type="Proteomes" id="UP000039865"/>
    </source>
</evidence>
<dbReference type="AlphaFoldDB" id="A0A077ZUK7"/>
<dbReference type="InterPro" id="IPR050715">
    <property type="entry name" value="LRR-SigEffector_domain"/>
</dbReference>
<proteinExistence type="predicted"/>
<evidence type="ECO:0000259" key="2">
    <source>
        <dbReference type="PROSITE" id="PS50103"/>
    </source>
</evidence>
<dbReference type="InterPro" id="IPR000571">
    <property type="entry name" value="Znf_CCCH"/>
</dbReference>
<dbReference type="PANTHER" id="PTHR45752:SF187">
    <property type="entry name" value="LEUCINE-RICH REPEAT AND IQ DOMAIN-CONTAINING PROTEIN 4"/>
    <property type="match status" value="1"/>
</dbReference>
<reference evidence="3 4" key="1">
    <citation type="submission" date="2014-06" db="EMBL/GenBank/DDBJ databases">
        <authorList>
            <person name="Swart Estienne"/>
        </authorList>
    </citation>
    <scope>NUCLEOTIDE SEQUENCE [LARGE SCALE GENOMIC DNA]</scope>
    <source>
        <strain evidence="3 4">130c</strain>
    </source>
</reference>
<protein>
    <recommendedName>
        <fullName evidence="2">C3H1-type domain-containing protein</fullName>
    </recommendedName>
</protein>
<dbReference type="InterPro" id="IPR032675">
    <property type="entry name" value="LRR_dom_sf"/>
</dbReference>
<dbReference type="EMBL" id="CCKQ01002478">
    <property type="protein sequence ID" value="CDW73567.1"/>
    <property type="molecule type" value="Genomic_DNA"/>
</dbReference>
<evidence type="ECO:0000313" key="3">
    <source>
        <dbReference type="EMBL" id="CDW73567.1"/>
    </source>
</evidence>
<feature type="zinc finger region" description="C3H1-type" evidence="1">
    <location>
        <begin position="5"/>
        <end position="35"/>
    </location>
</feature>
<dbReference type="SMART" id="SM00356">
    <property type="entry name" value="ZnF_C3H1"/>
    <property type="match status" value="1"/>
</dbReference>
<dbReference type="OrthoDB" id="72369at2759"/>
<keyword evidence="4" id="KW-1185">Reference proteome</keyword>
<dbReference type="SUPFAM" id="SSF52047">
    <property type="entry name" value="RNI-like"/>
    <property type="match status" value="1"/>
</dbReference>
<dbReference type="PROSITE" id="PS50103">
    <property type="entry name" value="ZF_C3H1"/>
    <property type="match status" value="1"/>
</dbReference>
<keyword evidence="1" id="KW-0479">Metal-binding</keyword>
<dbReference type="PANTHER" id="PTHR45752">
    <property type="entry name" value="LEUCINE-RICH REPEAT-CONTAINING"/>
    <property type="match status" value="1"/>
</dbReference>
<feature type="domain" description="C3H1-type" evidence="2">
    <location>
        <begin position="5"/>
        <end position="35"/>
    </location>
</feature>
<name>A0A077ZUK7_STYLE</name>
<dbReference type="GO" id="GO:0008270">
    <property type="term" value="F:zinc ion binding"/>
    <property type="evidence" value="ECO:0007669"/>
    <property type="project" value="UniProtKB-KW"/>
</dbReference>